<evidence type="ECO:0000313" key="2">
    <source>
        <dbReference type="EMBL" id="JAC94392.1"/>
    </source>
</evidence>
<sequence>AEVNEDEVLSEDSLLLQTEGKANNGEVFGSDEDLLATPVSKTAPQQITDKLPLTATDLSVSAKGQEKRGRPAGQAGLVSGAQDSGRRQEVKNKGDHVRASRRRDELDWRCHQGAFRGRAGQEVQHAAFGQCSPEGPDGEVWCSGFRRRYGQERGKRNDEDVPYFDQCQPYPPPNLVQLKKRAERFGQSVSTVAKHLEEKERLLKRKQRFANIQDTEVSINRRPSSSRF</sequence>
<feature type="region of interest" description="Disordered" evidence="1">
    <location>
        <begin position="59"/>
        <end position="102"/>
    </location>
</feature>
<proteinExistence type="evidence at transcript level"/>
<feature type="non-terminal residue" evidence="2">
    <location>
        <position position="1"/>
    </location>
</feature>
<organism evidence="2">
    <name type="scientific">Ixodes ricinus</name>
    <name type="common">Common tick</name>
    <name type="synonym">Acarus ricinus</name>
    <dbReference type="NCBI Taxonomy" id="34613"/>
    <lineage>
        <taxon>Eukaryota</taxon>
        <taxon>Metazoa</taxon>
        <taxon>Ecdysozoa</taxon>
        <taxon>Arthropoda</taxon>
        <taxon>Chelicerata</taxon>
        <taxon>Arachnida</taxon>
        <taxon>Acari</taxon>
        <taxon>Parasitiformes</taxon>
        <taxon>Ixodida</taxon>
        <taxon>Ixodoidea</taxon>
        <taxon>Ixodidae</taxon>
        <taxon>Ixodinae</taxon>
        <taxon>Ixodes</taxon>
    </lineage>
</organism>
<dbReference type="AlphaFoldDB" id="A0A090XBM0"/>
<name>A0A090XBM0_IXORI</name>
<accession>A0A090XBM0</accession>
<feature type="compositionally biased region" description="Basic and acidic residues" evidence="1">
    <location>
        <begin position="84"/>
        <end position="102"/>
    </location>
</feature>
<dbReference type="EMBL" id="GBIH01000318">
    <property type="protein sequence ID" value="JAC94392.1"/>
    <property type="molecule type" value="mRNA"/>
</dbReference>
<evidence type="ECO:0000256" key="1">
    <source>
        <dbReference type="SAM" id="MobiDB-lite"/>
    </source>
</evidence>
<protein>
    <submittedName>
        <fullName evidence="2">Uncharacterized protein</fullName>
    </submittedName>
</protein>
<reference evidence="2" key="1">
    <citation type="journal article" date="2015" name="PLoS Negl. Trop. Dis.">
        <title>Deep Sequencing Analysis of the Ixodes ricinus Haemocytome.</title>
        <authorList>
            <person name="Kotsyfakis M."/>
            <person name="Kopacek P."/>
            <person name="Franta Z."/>
            <person name="Pedra J.H."/>
            <person name="Ribeiro J.M."/>
        </authorList>
    </citation>
    <scope>NUCLEOTIDE SEQUENCE</scope>
</reference>